<dbReference type="NCBIfam" id="TIGR00369">
    <property type="entry name" value="unchar_dom_1"/>
    <property type="match status" value="2"/>
</dbReference>
<evidence type="ECO:0000256" key="1">
    <source>
        <dbReference type="ARBA" id="ARBA00008324"/>
    </source>
</evidence>
<dbReference type="InterPro" id="IPR039298">
    <property type="entry name" value="ACOT13"/>
</dbReference>
<feature type="domain" description="Thioesterase" evidence="3">
    <location>
        <begin position="24"/>
        <end position="97"/>
    </location>
</feature>
<feature type="domain" description="Thioesterase" evidence="3">
    <location>
        <begin position="131"/>
        <end position="205"/>
    </location>
</feature>
<accession>A0ABD1CPM3</accession>
<proteinExistence type="inferred from homology"/>
<dbReference type="PROSITE" id="PS51257">
    <property type="entry name" value="PROKAR_LIPOPROTEIN"/>
    <property type="match status" value="1"/>
</dbReference>
<dbReference type="EMBL" id="JBEHCU010010593">
    <property type="protein sequence ID" value="KAL1378002.1"/>
    <property type="molecule type" value="Genomic_DNA"/>
</dbReference>
<dbReference type="InterPro" id="IPR006683">
    <property type="entry name" value="Thioestr_dom"/>
</dbReference>
<protein>
    <recommendedName>
        <fullName evidence="3">Thioesterase domain-containing protein</fullName>
    </recommendedName>
</protein>
<sequence length="222" mass="24484">MIKIGDGRFKAQFQVTDEHLNRAGVLHGGFTSCVIDTVTSEILLTRENCPFCVSTDLHVTFMKGARKGDEVLIDAHTTRSGKSFAFLECELRHKRDNSLIARGIHTVKMTSIGDGRCSAQFKVADEHLNRYGVLHGGFTASLVETVTSEALLARPNCPFGVSVEIHVTFMKGARPGDEVLVDASPVRSGKNFAFMECELRHKRDNSIIARGTHTVFYPATKM</sequence>
<dbReference type="CDD" id="cd03443">
    <property type="entry name" value="PaaI_thioesterase"/>
    <property type="match status" value="2"/>
</dbReference>
<comment type="caution">
    <text evidence="4">The sequence shown here is derived from an EMBL/GenBank/DDBJ whole genome shotgun (WGS) entry which is preliminary data.</text>
</comment>
<dbReference type="Pfam" id="PF03061">
    <property type="entry name" value="4HBT"/>
    <property type="match status" value="2"/>
</dbReference>
<evidence type="ECO:0000313" key="5">
    <source>
        <dbReference type="Proteomes" id="UP001562425"/>
    </source>
</evidence>
<dbReference type="InterPro" id="IPR003736">
    <property type="entry name" value="PAAI_dom"/>
</dbReference>
<organism evidence="4 5">
    <name type="scientific">Culex pipiens pipiens</name>
    <name type="common">Northern house mosquito</name>
    <dbReference type="NCBI Taxonomy" id="38569"/>
    <lineage>
        <taxon>Eukaryota</taxon>
        <taxon>Metazoa</taxon>
        <taxon>Ecdysozoa</taxon>
        <taxon>Arthropoda</taxon>
        <taxon>Hexapoda</taxon>
        <taxon>Insecta</taxon>
        <taxon>Pterygota</taxon>
        <taxon>Neoptera</taxon>
        <taxon>Endopterygota</taxon>
        <taxon>Diptera</taxon>
        <taxon>Nematocera</taxon>
        <taxon>Culicoidea</taxon>
        <taxon>Culicidae</taxon>
        <taxon>Culicinae</taxon>
        <taxon>Culicini</taxon>
        <taxon>Culex</taxon>
        <taxon>Culex</taxon>
    </lineage>
</organism>
<reference evidence="4 5" key="1">
    <citation type="submission" date="2024-05" db="EMBL/GenBank/DDBJ databases">
        <title>Culex pipiens pipiens assembly and annotation.</title>
        <authorList>
            <person name="Alout H."/>
            <person name="Durand T."/>
        </authorList>
    </citation>
    <scope>NUCLEOTIDE SEQUENCE [LARGE SCALE GENOMIC DNA]</scope>
    <source>
        <strain evidence="4">HA-2024</strain>
        <tissue evidence="4">Whole body</tissue>
    </source>
</reference>
<gene>
    <name evidence="4" type="ORF">pipiens_004081</name>
</gene>
<evidence type="ECO:0000259" key="3">
    <source>
        <dbReference type="Pfam" id="PF03061"/>
    </source>
</evidence>
<dbReference type="PANTHER" id="PTHR21660">
    <property type="entry name" value="THIOESTERASE SUPERFAMILY MEMBER-RELATED"/>
    <property type="match status" value="1"/>
</dbReference>
<keyword evidence="5" id="KW-1185">Reference proteome</keyword>
<dbReference type="AlphaFoldDB" id="A0ABD1CPM3"/>
<evidence type="ECO:0000256" key="2">
    <source>
        <dbReference type="ARBA" id="ARBA00022801"/>
    </source>
</evidence>
<dbReference type="SUPFAM" id="SSF54637">
    <property type="entry name" value="Thioesterase/thiol ester dehydrase-isomerase"/>
    <property type="match status" value="2"/>
</dbReference>
<dbReference type="InterPro" id="IPR029069">
    <property type="entry name" value="HotDog_dom_sf"/>
</dbReference>
<dbReference type="PANTHER" id="PTHR21660:SF1">
    <property type="entry name" value="ACYL-COENZYME A THIOESTERASE 13"/>
    <property type="match status" value="1"/>
</dbReference>
<keyword evidence="2" id="KW-0378">Hydrolase</keyword>
<dbReference type="Proteomes" id="UP001562425">
    <property type="component" value="Unassembled WGS sequence"/>
</dbReference>
<dbReference type="GO" id="GO:0016787">
    <property type="term" value="F:hydrolase activity"/>
    <property type="evidence" value="ECO:0007669"/>
    <property type="project" value="UniProtKB-KW"/>
</dbReference>
<evidence type="ECO:0000313" key="4">
    <source>
        <dbReference type="EMBL" id="KAL1378002.1"/>
    </source>
</evidence>
<name>A0ABD1CPM3_CULPP</name>
<comment type="similarity">
    <text evidence="1">Belongs to the thioesterase PaaI family.</text>
</comment>
<dbReference type="Gene3D" id="3.10.129.10">
    <property type="entry name" value="Hotdog Thioesterase"/>
    <property type="match status" value="2"/>
</dbReference>